<protein>
    <submittedName>
        <fullName evidence="1">Uncharacterized protein</fullName>
    </submittedName>
</protein>
<keyword evidence="2" id="KW-1185">Reference proteome</keyword>
<evidence type="ECO:0000313" key="1">
    <source>
        <dbReference type="EMBL" id="CAI6332769.1"/>
    </source>
</evidence>
<accession>A0A9W4UBS1</accession>
<comment type="caution">
    <text evidence="1">The sequence shown here is derived from an EMBL/GenBank/DDBJ whole genome shotgun (WGS) entry which is preliminary data.</text>
</comment>
<gene>
    <name evidence="1" type="ORF">PDIGIT_LOCUS5799</name>
</gene>
<dbReference type="EMBL" id="CAOQHR010000003">
    <property type="protein sequence ID" value="CAI6332769.1"/>
    <property type="molecule type" value="Genomic_DNA"/>
</dbReference>
<reference evidence="1" key="1">
    <citation type="submission" date="2023-01" db="EMBL/GenBank/DDBJ databases">
        <authorList>
            <person name="Van Ghelder C."/>
            <person name="Rancurel C."/>
        </authorList>
    </citation>
    <scope>NUCLEOTIDE SEQUENCE</scope>
    <source>
        <strain evidence="1">CNCM I-4278</strain>
    </source>
</reference>
<evidence type="ECO:0000313" key="2">
    <source>
        <dbReference type="Proteomes" id="UP001152607"/>
    </source>
</evidence>
<proteinExistence type="predicted"/>
<name>A0A9W4UBS1_9PLEO</name>
<dbReference type="AlphaFoldDB" id="A0A9W4UBS1"/>
<organism evidence="1 2">
    <name type="scientific">Periconia digitata</name>
    <dbReference type="NCBI Taxonomy" id="1303443"/>
    <lineage>
        <taxon>Eukaryota</taxon>
        <taxon>Fungi</taxon>
        <taxon>Dikarya</taxon>
        <taxon>Ascomycota</taxon>
        <taxon>Pezizomycotina</taxon>
        <taxon>Dothideomycetes</taxon>
        <taxon>Pleosporomycetidae</taxon>
        <taxon>Pleosporales</taxon>
        <taxon>Massarineae</taxon>
        <taxon>Periconiaceae</taxon>
        <taxon>Periconia</taxon>
    </lineage>
</organism>
<dbReference type="Proteomes" id="UP001152607">
    <property type="component" value="Unassembled WGS sequence"/>
</dbReference>
<sequence length="63" mass="7148">MMEPISISSTVCTLLLPYPDPESLTQLPKTTCGKAGFDFFFRHRIAPTKHERMPQMLGLTLPR</sequence>